<evidence type="ECO:0000313" key="2">
    <source>
        <dbReference type="EMBL" id="KZV40811.1"/>
    </source>
</evidence>
<keyword evidence="1" id="KW-1133">Transmembrane helix</keyword>
<keyword evidence="1" id="KW-0812">Transmembrane</keyword>
<evidence type="ECO:0000256" key="1">
    <source>
        <dbReference type="SAM" id="Phobius"/>
    </source>
</evidence>
<proteinExistence type="predicted"/>
<reference evidence="2 3" key="1">
    <citation type="journal article" date="2015" name="Proc. Natl. Acad. Sci. U.S.A.">
        <title>The resurrection genome of Boea hygrometrica: A blueprint for survival of dehydration.</title>
        <authorList>
            <person name="Xiao L."/>
            <person name="Yang G."/>
            <person name="Zhang L."/>
            <person name="Yang X."/>
            <person name="Zhao S."/>
            <person name="Ji Z."/>
            <person name="Zhou Q."/>
            <person name="Hu M."/>
            <person name="Wang Y."/>
            <person name="Chen M."/>
            <person name="Xu Y."/>
            <person name="Jin H."/>
            <person name="Xiao X."/>
            <person name="Hu G."/>
            <person name="Bao F."/>
            <person name="Hu Y."/>
            <person name="Wan P."/>
            <person name="Li L."/>
            <person name="Deng X."/>
            <person name="Kuang T."/>
            <person name="Xiang C."/>
            <person name="Zhu J.K."/>
            <person name="Oliver M.J."/>
            <person name="He Y."/>
        </authorList>
    </citation>
    <scope>NUCLEOTIDE SEQUENCE [LARGE SCALE GENOMIC DNA]</scope>
    <source>
        <strain evidence="3">cv. XS01</strain>
    </source>
</reference>
<dbReference type="EMBL" id="KQ999861">
    <property type="protein sequence ID" value="KZV40811.1"/>
    <property type="molecule type" value="Genomic_DNA"/>
</dbReference>
<name>A0A2Z7C4H4_9LAMI</name>
<sequence length="196" mass="22478">MHMRNTVDKRIQYTDICFWKFGAQSPTSPLLPPWKVPLEEESPSLAPEDAISCFKQSSVANNQSKTKHSAVGSSVVMRRRQQLMIRCRRRTIQTMATVIQQQATINQSQAKVDHLDTVAAGVHLLKLGVHLERGSLTLLLVETSEEEEGEMYEIEFRTSRNKYQCIVLFYLQYFAYAFYISTHASIKHLHSRTDSV</sequence>
<keyword evidence="1" id="KW-0472">Membrane</keyword>
<organism evidence="2 3">
    <name type="scientific">Dorcoceras hygrometricum</name>
    <dbReference type="NCBI Taxonomy" id="472368"/>
    <lineage>
        <taxon>Eukaryota</taxon>
        <taxon>Viridiplantae</taxon>
        <taxon>Streptophyta</taxon>
        <taxon>Embryophyta</taxon>
        <taxon>Tracheophyta</taxon>
        <taxon>Spermatophyta</taxon>
        <taxon>Magnoliopsida</taxon>
        <taxon>eudicotyledons</taxon>
        <taxon>Gunneridae</taxon>
        <taxon>Pentapetalae</taxon>
        <taxon>asterids</taxon>
        <taxon>lamiids</taxon>
        <taxon>Lamiales</taxon>
        <taxon>Gesneriaceae</taxon>
        <taxon>Didymocarpoideae</taxon>
        <taxon>Trichosporeae</taxon>
        <taxon>Loxocarpinae</taxon>
        <taxon>Dorcoceras</taxon>
    </lineage>
</organism>
<dbReference type="Proteomes" id="UP000250235">
    <property type="component" value="Unassembled WGS sequence"/>
</dbReference>
<feature type="transmembrane region" description="Helical" evidence="1">
    <location>
        <begin position="167"/>
        <end position="186"/>
    </location>
</feature>
<protein>
    <submittedName>
        <fullName evidence="2">Uncharacterized protein</fullName>
    </submittedName>
</protein>
<evidence type="ECO:0000313" key="3">
    <source>
        <dbReference type="Proteomes" id="UP000250235"/>
    </source>
</evidence>
<dbReference type="AlphaFoldDB" id="A0A2Z7C4H4"/>
<accession>A0A2Z7C4H4</accession>
<keyword evidence="3" id="KW-1185">Reference proteome</keyword>
<gene>
    <name evidence="2" type="ORF">F511_19638</name>
</gene>